<dbReference type="GO" id="GO:0008080">
    <property type="term" value="F:N-acetyltransferase activity"/>
    <property type="evidence" value="ECO:0007669"/>
    <property type="project" value="TreeGrafter"/>
</dbReference>
<sequence>MVSRVSPACIEVFAVVDQRHLQWAFDVRQEVFVVEQGVPLSEELDDLDHAQTTTHVVAVTAQSLELGRALGTARLLVDAPGSVHIGRVAVRKEARGQGIGALLMTALERVALRNHHDERGVTVALSAQETALPFYESLGYTLVDERRYLDCDIWHRDMAHDLFLDESR</sequence>
<dbReference type="Gene3D" id="3.40.630.30">
    <property type="match status" value="1"/>
</dbReference>
<dbReference type="STRING" id="471856.Jden_1085"/>
<proteinExistence type="predicted"/>
<dbReference type="Proteomes" id="UP000000628">
    <property type="component" value="Chromosome"/>
</dbReference>
<dbReference type="InterPro" id="IPR016181">
    <property type="entry name" value="Acyl_CoA_acyltransferase"/>
</dbReference>
<evidence type="ECO:0000313" key="2">
    <source>
        <dbReference type="EMBL" id="ACV08741.1"/>
    </source>
</evidence>
<evidence type="ECO:0000259" key="1">
    <source>
        <dbReference type="PROSITE" id="PS51186"/>
    </source>
</evidence>
<dbReference type="KEGG" id="jde:Jden_1085"/>
<dbReference type="CDD" id="cd04301">
    <property type="entry name" value="NAT_SF"/>
    <property type="match status" value="1"/>
</dbReference>
<protein>
    <submittedName>
        <fullName evidence="2">GCN5-related N-acetyltransferase</fullName>
    </submittedName>
</protein>
<dbReference type="InterPro" id="IPR039143">
    <property type="entry name" value="GNPNAT1-like"/>
</dbReference>
<feature type="domain" description="N-acetyltransferase" evidence="1">
    <location>
        <begin position="11"/>
        <end position="163"/>
    </location>
</feature>
<dbReference type="SUPFAM" id="SSF55729">
    <property type="entry name" value="Acyl-CoA N-acyltransferases (Nat)"/>
    <property type="match status" value="1"/>
</dbReference>
<evidence type="ECO:0000313" key="3">
    <source>
        <dbReference type="Proteomes" id="UP000000628"/>
    </source>
</evidence>
<dbReference type="PANTHER" id="PTHR13355">
    <property type="entry name" value="GLUCOSAMINE 6-PHOSPHATE N-ACETYLTRANSFERASE"/>
    <property type="match status" value="1"/>
</dbReference>
<dbReference type="eggNOG" id="COG2153">
    <property type="taxonomic scope" value="Bacteria"/>
</dbReference>
<dbReference type="OrthoDB" id="9796171at2"/>
<dbReference type="AlphaFoldDB" id="C7R3K5"/>
<dbReference type="InterPro" id="IPR000182">
    <property type="entry name" value="GNAT_dom"/>
</dbReference>
<keyword evidence="3" id="KW-1185">Reference proteome</keyword>
<accession>C7R3K5</accession>
<reference evidence="2 3" key="1">
    <citation type="journal article" date="2009" name="Stand. Genomic Sci.">
        <title>Complete genome sequence of Jonesia denitrificans type strain (Prevot 55134).</title>
        <authorList>
            <person name="Pukall R."/>
            <person name="Gehrich-Schroter G."/>
            <person name="Lapidus A."/>
            <person name="Nolan M."/>
            <person name="Glavina Del Rio T."/>
            <person name="Lucas S."/>
            <person name="Chen F."/>
            <person name="Tice H."/>
            <person name="Pitluck S."/>
            <person name="Cheng J.F."/>
            <person name="Copeland A."/>
            <person name="Saunders E."/>
            <person name="Brettin T."/>
            <person name="Detter J.C."/>
            <person name="Bruce D."/>
            <person name="Goodwin L."/>
            <person name="Pati A."/>
            <person name="Ivanova N."/>
            <person name="Mavromatis K."/>
            <person name="Ovchinnikova G."/>
            <person name="Chen A."/>
            <person name="Palaniappan K."/>
            <person name="Land M."/>
            <person name="Hauser L."/>
            <person name="Chang Y.J."/>
            <person name="Jeffries C.D."/>
            <person name="Chain P."/>
            <person name="Goker M."/>
            <person name="Bristow J."/>
            <person name="Eisen J.A."/>
            <person name="Markowitz V."/>
            <person name="Hugenholtz P."/>
            <person name="Kyrpides N.C."/>
            <person name="Klenk H.P."/>
            <person name="Han C."/>
        </authorList>
    </citation>
    <scope>NUCLEOTIDE SEQUENCE [LARGE SCALE GENOMIC DNA]</scope>
    <source>
        <strain evidence="3">ATCC 14870 / DSM 20603 / BCRC 15368 / CIP 55.134 / JCM 11481 / NBRC 15587 / NCTC 10816 / Prevot 55134</strain>
    </source>
</reference>
<dbReference type="EMBL" id="CP001706">
    <property type="protein sequence ID" value="ACV08741.1"/>
    <property type="molecule type" value="Genomic_DNA"/>
</dbReference>
<organism evidence="2 3">
    <name type="scientific">Jonesia denitrificans (strain ATCC 14870 / DSM 20603 / BCRC 15368 / CIP 55.134 / JCM 11481 / NBRC 15587 / NCTC 10816 / Prevot 55134)</name>
    <name type="common">Listeria denitrificans</name>
    <dbReference type="NCBI Taxonomy" id="471856"/>
    <lineage>
        <taxon>Bacteria</taxon>
        <taxon>Bacillati</taxon>
        <taxon>Actinomycetota</taxon>
        <taxon>Actinomycetes</taxon>
        <taxon>Micrococcales</taxon>
        <taxon>Jonesiaceae</taxon>
        <taxon>Jonesia</taxon>
    </lineage>
</organism>
<dbReference type="Pfam" id="PF13673">
    <property type="entry name" value="Acetyltransf_10"/>
    <property type="match status" value="1"/>
</dbReference>
<keyword evidence="2" id="KW-0808">Transferase</keyword>
<dbReference type="HOGENOM" id="CLU_056607_6_3_11"/>
<dbReference type="PROSITE" id="PS51186">
    <property type="entry name" value="GNAT"/>
    <property type="match status" value="1"/>
</dbReference>
<gene>
    <name evidence="2" type="ordered locus">Jden_1085</name>
</gene>
<name>C7R3K5_JONDD</name>